<dbReference type="EMBL" id="JACHNB010000001">
    <property type="protein sequence ID" value="MBB4741778.1"/>
    <property type="molecule type" value="Genomic_DNA"/>
</dbReference>
<dbReference type="Pfam" id="PF01252">
    <property type="entry name" value="Peptidase_A8"/>
    <property type="match status" value="1"/>
</dbReference>
<dbReference type="PANTHER" id="PTHR33695">
    <property type="entry name" value="LIPOPROTEIN SIGNAL PEPTIDASE"/>
    <property type="match status" value="1"/>
</dbReference>
<evidence type="ECO:0000256" key="5">
    <source>
        <dbReference type="ARBA" id="ARBA00022750"/>
    </source>
</evidence>
<dbReference type="PROSITE" id="PS00855">
    <property type="entry name" value="SPASE_II"/>
    <property type="match status" value="1"/>
</dbReference>
<keyword evidence="5 9" id="KW-0064">Aspartyl protease</keyword>
<evidence type="ECO:0000256" key="9">
    <source>
        <dbReference type="HAMAP-Rule" id="MF_00161"/>
    </source>
</evidence>
<keyword evidence="8 9" id="KW-0472">Membrane</keyword>
<comment type="similarity">
    <text evidence="1 9 11">Belongs to the peptidase A8 family.</text>
</comment>
<gene>
    <name evidence="9" type="primary">lspA</name>
    <name evidence="12" type="ORF">BJY16_005237</name>
</gene>
<evidence type="ECO:0000256" key="2">
    <source>
        <dbReference type="ARBA" id="ARBA00022475"/>
    </source>
</evidence>
<feature type="transmembrane region" description="Helical" evidence="9">
    <location>
        <begin position="113"/>
        <end position="129"/>
    </location>
</feature>
<evidence type="ECO:0000256" key="11">
    <source>
        <dbReference type="RuleBase" id="RU004181"/>
    </source>
</evidence>
<feature type="transmembrane region" description="Helical" evidence="9">
    <location>
        <begin position="20"/>
        <end position="43"/>
    </location>
</feature>
<proteinExistence type="inferred from homology"/>
<dbReference type="Proteomes" id="UP000546162">
    <property type="component" value="Unassembled WGS sequence"/>
</dbReference>
<dbReference type="InterPro" id="IPR001872">
    <property type="entry name" value="Peptidase_A8"/>
</dbReference>
<dbReference type="PRINTS" id="PR00781">
    <property type="entry name" value="LIPOSIGPTASE"/>
</dbReference>
<accession>A0A7W7H0Q5</accession>
<comment type="caution">
    <text evidence="12">The sequence shown here is derived from an EMBL/GenBank/DDBJ whole genome shotgun (WGS) entry which is preliminary data.</text>
</comment>
<keyword evidence="6 9" id="KW-0378">Hydrolase</keyword>
<keyword evidence="3 9" id="KW-0645">Protease</keyword>
<dbReference type="GO" id="GO:0004190">
    <property type="term" value="F:aspartic-type endopeptidase activity"/>
    <property type="evidence" value="ECO:0007669"/>
    <property type="project" value="UniProtKB-UniRule"/>
</dbReference>
<sequence length="193" mass="20326">MTMSNTSRPGTGPALRDAGPAATGFSAAAVTVLGVVAVLAVTLDQLVKALSTDRLTENEPVRTLGGLVYLCLWRNSGAAWSVGSRHTWMFTLVAVAVVGWIGWVAVRLRSKPWAVALGLVLGGALGNLGDRLFRDPGVLRGHVVDMISLFGPDAQYFPVFNVADMCLTVGVVLAVVLELTGRARDGSRRQPTG</sequence>
<feature type="active site" evidence="9">
    <location>
        <position position="164"/>
    </location>
</feature>
<evidence type="ECO:0000256" key="3">
    <source>
        <dbReference type="ARBA" id="ARBA00022670"/>
    </source>
</evidence>
<comment type="catalytic activity">
    <reaction evidence="9 10">
        <text>Release of signal peptides from bacterial membrane prolipoproteins. Hydrolyzes -Xaa-Yaa-Zaa-|-(S,diacylglyceryl)Cys-, in which Xaa is hydrophobic (preferably Leu), and Yaa (Ala or Ser) and Zaa (Gly or Ala) have small, neutral side chains.</text>
        <dbReference type="EC" id="3.4.23.36"/>
    </reaction>
</comment>
<feature type="transmembrane region" description="Helical" evidence="9">
    <location>
        <begin position="88"/>
        <end position="106"/>
    </location>
</feature>
<keyword evidence="4 9" id="KW-0812">Transmembrane</keyword>
<protein>
    <recommendedName>
        <fullName evidence="9">Lipoprotein signal peptidase</fullName>
        <ecNumber evidence="9">3.4.23.36</ecNumber>
    </recommendedName>
    <alternativeName>
        <fullName evidence="9">Prolipoprotein signal peptidase</fullName>
    </alternativeName>
    <alternativeName>
        <fullName evidence="9">Signal peptidase II</fullName>
        <shortName evidence="9">SPase II</shortName>
    </alternativeName>
</protein>
<evidence type="ECO:0000313" key="13">
    <source>
        <dbReference type="Proteomes" id="UP000546162"/>
    </source>
</evidence>
<feature type="transmembrane region" description="Helical" evidence="9">
    <location>
        <begin position="156"/>
        <end position="179"/>
    </location>
</feature>
<comment type="function">
    <text evidence="9 10">This protein specifically catalyzes the removal of signal peptides from prolipoproteins.</text>
</comment>
<evidence type="ECO:0000256" key="6">
    <source>
        <dbReference type="ARBA" id="ARBA00022801"/>
    </source>
</evidence>
<feature type="active site" evidence="9">
    <location>
        <position position="145"/>
    </location>
</feature>
<organism evidence="12 13">
    <name type="scientific">Actinoplanes octamycinicus</name>
    <dbReference type="NCBI Taxonomy" id="135948"/>
    <lineage>
        <taxon>Bacteria</taxon>
        <taxon>Bacillati</taxon>
        <taxon>Actinomycetota</taxon>
        <taxon>Actinomycetes</taxon>
        <taxon>Micromonosporales</taxon>
        <taxon>Micromonosporaceae</taxon>
        <taxon>Actinoplanes</taxon>
    </lineage>
</organism>
<dbReference type="GO" id="GO:0005886">
    <property type="term" value="C:plasma membrane"/>
    <property type="evidence" value="ECO:0007669"/>
    <property type="project" value="UniProtKB-SubCell"/>
</dbReference>
<evidence type="ECO:0000256" key="10">
    <source>
        <dbReference type="RuleBase" id="RU000594"/>
    </source>
</evidence>
<evidence type="ECO:0000313" key="12">
    <source>
        <dbReference type="EMBL" id="MBB4741778.1"/>
    </source>
</evidence>
<evidence type="ECO:0000256" key="7">
    <source>
        <dbReference type="ARBA" id="ARBA00022989"/>
    </source>
</evidence>
<comment type="pathway">
    <text evidence="9">Protein modification; lipoprotein biosynthesis (signal peptide cleavage).</text>
</comment>
<keyword evidence="13" id="KW-1185">Reference proteome</keyword>
<dbReference type="PANTHER" id="PTHR33695:SF1">
    <property type="entry name" value="LIPOPROTEIN SIGNAL PEPTIDASE"/>
    <property type="match status" value="1"/>
</dbReference>
<keyword evidence="2 9" id="KW-1003">Cell membrane</keyword>
<evidence type="ECO:0000256" key="1">
    <source>
        <dbReference type="ARBA" id="ARBA00006139"/>
    </source>
</evidence>
<dbReference type="GO" id="GO:0006508">
    <property type="term" value="P:proteolysis"/>
    <property type="evidence" value="ECO:0007669"/>
    <property type="project" value="UniProtKB-KW"/>
</dbReference>
<keyword evidence="7 9" id="KW-1133">Transmembrane helix</keyword>
<name>A0A7W7H0Q5_9ACTN</name>
<comment type="subcellular location">
    <subcellularLocation>
        <location evidence="9">Cell membrane</location>
        <topology evidence="9">Multi-pass membrane protein</topology>
    </subcellularLocation>
</comment>
<dbReference type="EC" id="3.4.23.36" evidence="9"/>
<evidence type="ECO:0000256" key="8">
    <source>
        <dbReference type="ARBA" id="ARBA00023136"/>
    </source>
</evidence>
<evidence type="ECO:0000256" key="4">
    <source>
        <dbReference type="ARBA" id="ARBA00022692"/>
    </source>
</evidence>
<dbReference type="HAMAP" id="MF_00161">
    <property type="entry name" value="LspA"/>
    <property type="match status" value="1"/>
</dbReference>
<reference evidence="12 13" key="1">
    <citation type="submission" date="2020-08" db="EMBL/GenBank/DDBJ databases">
        <title>Sequencing the genomes of 1000 actinobacteria strains.</title>
        <authorList>
            <person name="Klenk H.-P."/>
        </authorList>
    </citation>
    <scope>NUCLEOTIDE SEQUENCE [LARGE SCALE GENOMIC DNA]</scope>
    <source>
        <strain evidence="12 13">DSM 45809</strain>
    </source>
</reference>
<dbReference type="NCBIfam" id="TIGR00077">
    <property type="entry name" value="lspA"/>
    <property type="match status" value="1"/>
</dbReference>
<dbReference type="AlphaFoldDB" id="A0A7W7H0Q5"/>
<dbReference type="UniPathway" id="UPA00665"/>